<name>A0A7N2LSJ6_QUELO</name>
<dbReference type="AlphaFoldDB" id="A0A7N2LSJ6"/>
<evidence type="ECO:0000313" key="3">
    <source>
        <dbReference type="Proteomes" id="UP000594261"/>
    </source>
</evidence>
<accession>A0A7N2LSJ6</accession>
<dbReference type="Gramene" id="QL05p059934:mrna">
    <property type="protein sequence ID" value="QL05p059934:mrna:CDS:1"/>
    <property type="gene ID" value="QL05p059934"/>
</dbReference>
<feature type="region of interest" description="Disordered" evidence="1">
    <location>
        <begin position="114"/>
        <end position="151"/>
    </location>
</feature>
<reference evidence="2 3" key="1">
    <citation type="journal article" date="2016" name="G3 (Bethesda)">
        <title>First Draft Assembly and Annotation of the Genome of a California Endemic Oak Quercus lobata Nee (Fagaceae).</title>
        <authorList>
            <person name="Sork V.L."/>
            <person name="Fitz-Gibbon S.T."/>
            <person name="Puiu D."/>
            <person name="Crepeau M."/>
            <person name="Gugger P.F."/>
            <person name="Sherman R."/>
            <person name="Stevens K."/>
            <person name="Langley C.H."/>
            <person name="Pellegrini M."/>
            <person name="Salzberg S.L."/>
        </authorList>
    </citation>
    <scope>NUCLEOTIDE SEQUENCE [LARGE SCALE GENOMIC DNA]</scope>
    <source>
        <strain evidence="2 3">cv. SW786</strain>
    </source>
</reference>
<dbReference type="Proteomes" id="UP000594261">
    <property type="component" value="Chromosome 5"/>
</dbReference>
<feature type="compositionally biased region" description="Basic and acidic residues" evidence="1">
    <location>
        <begin position="72"/>
        <end position="82"/>
    </location>
</feature>
<evidence type="ECO:0000313" key="2">
    <source>
        <dbReference type="EnsemblPlants" id="QL05p059934:mrna:CDS:1"/>
    </source>
</evidence>
<proteinExistence type="predicted"/>
<organism evidence="2 3">
    <name type="scientific">Quercus lobata</name>
    <name type="common">Valley oak</name>
    <dbReference type="NCBI Taxonomy" id="97700"/>
    <lineage>
        <taxon>Eukaryota</taxon>
        <taxon>Viridiplantae</taxon>
        <taxon>Streptophyta</taxon>
        <taxon>Embryophyta</taxon>
        <taxon>Tracheophyta</taxon>
        <taxon>Spermatophyta</taxon>
        <taxon>Magnoliopsida</taxon>
        <taxon>eudicotyledons</taxon>
        <taxon>Gunneridae</taxon>
        <taxon>Pentapetalae</taxon>
        <taxon>rosids</taxon>
        <taxon>fabids</taxon>
        <taxon>Fagales</taxon>
        <taxon>Fagaceae</taxon>
        <taxon>Quercus</taxon>
    </lineage>
</organism>
<sequence>MLGHDVKHCASHFAVAKNHGEVDYQYGNFLHAMGGWPHFSPNKNAGPSAEWDQISGDLKNDGTSLVGKLHGETATEGMRDENPSTMDEGEFKNLGFQPKFQYLDNADSASARCVDEGNYESTPTRQKFQESNSVQREDITTRTAGLQTEVD</sequence>
<protein>
    <submittedName>
        <fullName evidence="2">Uncharacterized protein</fullName>
    </submittedName>
</protein>
<dbReference type="EnsemblPlants" id="QL05p059934:mrna">
    <property type="protein sequence ID" value="QL05p059934:mrna:CDS:1"/>
    <property type="gene ID" value="QL05p059934"/>
</dbReference>
<keyword evidence="3" id="KW-1185">Reference proteome</keyword>
<reference evidence="2" key="2">
    <citation type="submission" date="2021-01" db="UniProtKB">
        <authorList>
            <consortium name="EnsemblPlants"/>
        </authorList>
    </citation>
    <scope>IDENTIFICATION</scope>
</reference>
<evidence type="ECO:0000256" key="1">
    <source>
        <dbReference type="SAM" id="MobiDB-lite"/>
    </source>
</evidence>
<dbReference type="EMBL" id="LRBV02000005">
    <property type="status" value="NOT_ANNOTATED_CDS"/>
    <property type="molecule type" value="Genomic_DNA"/>
</dbReference>
<feature type="compositionally biased region" description="Polar residues" evidence="1">
    <location>
        <begin position="119"/>
        <end position="134"/>
    </location>
</feature>
<feature type="region of interest" description="Disordered" evidence="1">
    <location>
        <begin position="72"/>
        <end position="91"/>
    </location>
</feature>
<feature type="region of interest" description="Disordered" evidence="1">
    <location>
        <begin position="45"/>
        <end position="66"/>
    </location>
</feature>
<dbReference type="InParanoid" id="A0A7N2LSJ6"/>
<feature type="compositionally biased region" description="Polar residues" evidence="1">
    <location>
        <begin position="141"/>
        <end position="151"/>
    </location>
</feature>